<dbReference type="InterPro" id="IPR006076">
    <property type="entry name" value="FAD-dep_OxRdtase"/>
</dbReference>
<dbReference type="EMBL" id="CP012836">
    <property type="protein sequence ID" value="AMQ55178.1"/>
    <property type="molecule type" value="Genomic_DNA"/>
</dbReference>
<gene>
    <name evidence="6" type="ORF">AO498_02135</name>
</gene>
<dbReference type="GO" id="GO:0050660">
    <property type="term" value="F:flavin adenine dinucleotide binding"/>
    <property type="evidence" value="ECO:0007669"/>
    <property type="project" value="InterPro"/>
</dbReference>
<evidence type="ECO:0000256" key="4">
    <source>
        <dbReference type="ARBA" id="ARBA00023002"/>
    </source>
</evidence>
<dbReference type="Gene3D" id="3.50.50.60">
    <property type="entry name" value="FAD/NAD(P)-binding domain"/>
    <property type="match status" value="1"/>
</dbReference>
<dbReference type="AlphaFoldDB" id="A0A142EJ73"/>
<dbReference type="InterPro" id="IPR045170">
    <property type="entry name" value="MTOX"/>
</dbReference>
<evidence type="ECO:0000313" key="6">
    <source>
        <dbReference type="EMBL" id="AMQ55178.1"/>
    </source>
</evidence>
<dbReference type="InterPro" id="IPR036188">
    <property type="entry name" value="FAD/NAD-bd_sf"/>
</dbReference>
<sequence length="373" mass="41814">MKSQEFELAIIGLGAVGSAALHYAAKSGKEVIGIDRFDPPHSFGSSHGETRITRLAVGEGEDYVALAKRSHELWKELEKVSGQQVYFPTSGILLDSGIQPWSKHGSEGFFDRTVRFAQSQKIRHLLLGSEELSRLFPAFELPIQSRGYLETEAGYLKPELAIELHLKQAQNQGAEILRNSPVQSLQKNASGYELVLEGKVINARQVVVTAGGWILDFMDSPINRQKFKICRQVLHWIEADFSEVDWSSHPVWMWGFGPNPEDFIYGFPSLDGKTIKMASESFIETPHPNLLDREVSPEEQDRFWEEKVKSKVRGLLPRFLKSQVCFYTVTEDARFVLEHPGGDSNLLLVSACSGHGFKHSAALGERIAKIFSD</sequence>
<reference evidence="7" key="1">
    <citation type="submission" date="2015-09" db="EMBL/GenBank/DDBJ databases">
        <title>Complete sequence of Algoriphagus sp. M8-2.</title>
        <authorList>
            <person name="Shintani M."/>
        </authorList>
    </citation>
    <scope>NUCLEOTIDE SEQUENCE [LARGE SCALE GENOMIC DNA]</scope>
    <source>
        <strain evidence="7">M8-2</strain>
    </source>
</reference>
<dbReference type="SUPFAM" id="SSF54373">
    <property type="entry name" value="FAD-linked reductases, C-terminal domain"/>
    <property type="match status" value="1"/>
</dbReference>
<dbReference type="NCBIfam" id="NF008425">
    <property type="entry name" value="PRK11259.1"/>
    <property type="match status" value="1"/>
</dbReference>
<accession>A0A142EJ73</accession>
<dbReference type="PANTHER" id="PTHR10961:SF7">
    <property type="entry name" value="FAD DEPENDENT OXIDOREDUCTASE DOMAIN-CONTAINING PROTEIN"/>
    <property type="match status" value="1"/>
</dbReference>
<reference evidence="6 7" key="2">
    <citation type="journal article" date="2016" name="Genome Announc.">
        <title>Complete Genome Sequence of Algoriphagus sp. Strain M8-2, Isolated from a Brackish Lake.</title>
        <authorList>
            <person name="Muraguchi Y."/>
            <person name="Kushimoto K."/>
            <person name="Ohtsubo Y."/>
            <person name="Suzuki T."/>
            <person name="Dohra H."/>
            <person name="Kimbara K."/>
            <person name="Shintani M."/>
        </authorList>
    </citation>
    <scope>NUCLEOTIDE SEQUENCE [LARGE SCALE GENOMIC DNA]</scope>
    <source>
        <strain evidence="6 7">M8-2</strain>
    </source>
</reference>
<dbReference type="SUPFAM" id="SSF51905">
    <property type="entry name" value="FAD/NAD(P)-binding domain"/>
    <property type="match status" value="1"/>
</dbReference>
<evidence type="ECO:0000313" key="7">
    <source>
        <dbReference type="Proteomes" id="UP000073816"/>
    </source>
</evidence>
<dbReference type="GO" id="GO:0008115">
    <property type="term" value="F:sarcosine oxidase activity"/>
    <property type="evidence" value="ECO:0007669"/>
    <property type="project" value="TreeGrafter"/>
</dbReference>
<organism evidence="6 7">
    <name type="scientific">Algoriphagus sanaruensis</name>
    <dbReference type="NCBI Taxonomy" id="1727163"/>
    <lineage>
        <taxon>Bacteria</taxon>
        <taxon>Pseudomonadati</taxon>
        <taxon>Bacteroidota</taxon>
        <taxon>Cytophagia</taxon>
        <taxon>Cytophagales</taxon>
        <taxon>Cyclobacteriaceae</taxon>
        <taxon>Algoriphagus</taxon>
    </lineage>
</organism>
<dbReference type="Gene3D" id="3.30.9.10">
    <property type="entry name" value="D-Amino Acid Oxidase, subunit A, domain 2"/>
    <property type="match status" value="1"/>
</dbReference>
<dbReference type="Pfam" id="PF01266">
    <property type="entry name" value="DAO"/>
    <property type="match status" value="1"/>
</dbReference>
<keyword evidence="2" id="KW-0285">Flavoprotein</keyword>
<comment type="cofactor">
    <cofactor evidence="1">
        <name>FAD</name>
        <dbReference type="ChEBI" id="CHEBI:57692"/>
    </cofactor>
</comment>
<evidence type="ECO:0000256" key="2">
    <source>
        <dbReference type="ARBA" id="ARBA00022630"/>
    </source>
</evidence>
<dbReference type="KEGG" id="alm:AO498_02135"/>
<dbReference type="RefSeq" id="WP_067543134.1">
    <property type="nucleotide sequence ID" value="NZ_CP012836.1"/>
</dbReference>
<dbReference type="OrthoDB" id="571248at2"/>
<proteinExistence type="predicted"/>
<dbReference type="STRING" id="1727163.AO498_02135"/>
<dbReference type="Proteomes" id="UP000073816">
    <property type="component" value="Chromosome"/>
</dbReference>
<protein>
    <recommendedName>
        <fullName evidence="5">FAD dependent oxidoreductase domain-containing protein</fullName>
    </recommendedName>
</protein>
<keyword evidence="4" id="KW-0560">Oxidoreductase</keyword>
<evidence type="ECO:0000256" key="1">
    <source>
        <dbReference type="ARBA" id="ARBA00001974"/>
    </source>
</evidence>
<keyword evidence="7" id="KW-1185">Reference proteome</keyword>
<evidence type="ECO:0000256" key="3">
    <source>
        <dbReference type="ARBA" id="ARBA00022827"/>
    </source>
</evidence>
<feature type="domain" description="FAD dependent oxidoreductase" evidence="5">
    <location>
        <begin position="8"/>
        <end position="369"/>
    </location>
</feature>
<evidence type="ECO:0000259" key="5">
    <source>
        <dbReference type="Pfam" id="PF01266"/>
    </source>
</evidence>
<name>A0A142EJ73_9BACT</name>
<keyword evidence="3" id="KW-0274">FAD</keyword>
<dbReference type="PANTHER" id="PTHR10961">
    <property type="entry name" value="PEROXISOMAL SARCOSINE OXIDASE"/>
    <property type="match status" value="1"/>
</dbReference>
<dbReference type="PATRIC" id="fig|1727163.4.peg.450"/>